<accession>A0ABU3DLH4</accession>
<keyword evidence="2" id="KW-1185">Reference proteome</keyword>
<dbReference type="Proteomes" id="UP001265259">
    <property type="component" value="Unassembled WGS sequence"/>
</dbReference>
<organism evidence="1 2">
    <name type="scientific">Tropicimonas omnivorans</name>
    <dbReference type="NCBI Taxonomy" id="3075590"/>
    <lineage>
        <taxon>Bacteria</taxon>
        <taxon>Pseudomonadati</taxon>
        <taxon>Pseudomonadota</taxon>
        <taxon>Alphaproteobacteria</taxon>
        <taxon>Rhodobacterales</taxon>
        <taxon>Roseobacteraceae</taxon>
        <taxon>Tropicimonas</taxon>
    </lineage>
</organism>
<dbReference type="RefSeq" id="WP_311694154.1">
    <property type="nucleotide sequence ID" value="NZ_JAVRHL010000006.1"/>
</dbReference>
<reference evidence="1 2" key="1">
    <citation type="submission" date="2023-09" db="EMBL/GenBank/DDBJ databases">
        <authorList>
            <person name="Rey-Velasco X."/>
        </authorList>
    </citation>
    <scope>NUCLEOTIDE SEQUENCE [LARGE SCALE GENOMIC DNA]</scope>
    <source>
        <strain evidence="1 2">F158</strain>
    </source>
</reference>
<dbReference type="EMBL" id="JAVRHL010000006">
    <property type="protein sequence ID" value="MDT0684550.1"/>
    <property type="molecule type" value="Genomic_DNA"/>
</dbReference>
<gene>
    <name evidence="1" type="ORF">RM543_17905</name>
</gene>
<proteinExistence type="predicted"/>
<comment type="caution">
    <text evidence="1">The sequence shown here is derived from an EMBL/GenBank/DDBJ whole genome shotgun (WGS) entry which is preliminary data.</text>
</comment>
<evidence type="ECO:0000313" key="1">
    <source>
        <dbReference type="EMBL" id="MDT0684550.1"/>
    </source>
</evidence>
<sequence>MHVLPIGLPALLSGMVALEAAKLKLQLNASVSGLLREAMSRFDVTCHARLQFDARGAFRSVTASLERTSLEDVEAQISWETFGLLRYRLEEQVVAAYLDHAVERRLKRGRELAHLGDEALEALRLRCHSRIGSDRLSTSHLQEAFLGRLADAEVAERQRDSSKHRRLQAIEQAKPLRELLELERADAERDGGGHTDIIGCNHYGVASKAPEETRKIYDYRAYHAERREGFPLFDIWGEPWPKRGRRKRTAVDSQEVAKTP</sequence>
<evidence type="ECO:0000313" key="2">
    <source>
        <dbReference type="Proteomes" id="UP001265259"/>
    </source>
</evidence>
<protein>
    <submittedName>
        <fullName evidence="1">Uncharacterized protein</fullName>
    </submittedName>
</protein>
<name>A0ABU3DLH4_9RHOB</name>